<dbReference type="STRING" id="1891926.Fuma_05761"/>
<dbReference type="Proteomes" id="UP000187735">
    <property type="component" value="Chromosome"/>
</dbReference>
<proteinExistence type="predicted"/>
<dbReference type="EC" id="5.1.1.17" evidence="3"/>
<dbReference type="RefSeq" id="WP_077028618.1">
    <property type="nucleotide sequence ID" value="NZ_CP017641.1"/>
</dbReference>
<dbReference type="PANTHER" id="PTHR43092:SF2">
    <property type="entry name" value="HERCYNYLCYSTEINE SULFOXIDE LYASE"/>
    <property type="match status" value="1"/>
</dbReference>
<keyword evidence="4" id="KW-1185">Reference proteome</keyword>
<dbReference type="AlphaFoldDB" id="A0A1P8WPW3"/>
<accession>A0A1P8WPW3</accession>
<dbReference type="Pfam" id="PF00266">
    <property type="entry name" value="Aminotran_5"/>
    <property type="match status" value="1"/>
</dbReference>
<evidence type="ECO:0000313" key="4">
    <source>
        <dbReference type="Proteomes" id="UP000187735"/>
    </source>
</evidence>
<protein>
    <submittedName>
        <fullName evidence="3">Isopenicillin N epimerase</fullName>
        <ecNumber evidence="3">5.1.1.17</ecNumber>
    </submittedName>
</protein>
<keyword evidence="3" id="KW-0413">Isomerase</keyword>
<name>A0A1P8WPW3_9PLAN</name>
<dbReference type="Gene3D" id="3.90.1150.10">
    <property type="entry name" value="Aspartate Aminotransferase, domain 1"/>
    <property type="match status" value="1"/>
</dbReference>
<evidence type="ECO:0000259" key="2">
    <source>
        <dbReference type="Pfam" id="PF00266"/>
    </source>
</evidence>
<organism evidence="3 4">
    <name type="scientific">Fuerstiella marisgermanici</name>
    <dbReference type="NCBI Taxonomy" id="1891926"/>
    <lineage>
        <taxon>Bacteria</taxon>
        <taxon>Pseudomonadati</taxon>
        <taxon>Planctomycetota</taxon>
        <taxon>Planctomycetia</taxon>
        <taxon>Planctomycetales</taxon>
        <taxon>Planctomycetaceae</taxon>
        <taxon>Fuerstiella</taxon>
    </lineage>
</organism>
<dbReference type="InterPro" id="IPR015422">
    <property type="entry name" value="PyrdxlP-dep_Trfase_small"/>
</dbReference>
<feature type="domain" description="Aminotransferase class V" evidence="2">
    <location>
        <begin position="48"/>
        <end position="378"/>
    </location>
</feature>
<reference evidence="3 4" key="1">
    <citation type="journal article" date="2016" name="Front. Microbiol.">
        <title>Fuerstia marisgermanicae gen. nov., sp. nov., an Unusual Member of the Phylum Planctomycetes from the German Wadden Sea.</title>
        <authorList>
            <person name="Kohn T."/>
            <person name="Heuer A."/>
            <person name="Jogler M."/>
            <person name="Vollmers J."/>
            <person name="Boedeker C."/>
            <person name="Bunk B."/>
            <person name="Rast P."/>
            <person name="Borchert D."/>
            <person name="Glockner I."/>
            <person name="Freese H.M."/>
            <person name="Klenk H.P."/>
            <person name="Overmann J."/>
            <person name="Kaster A.K."/>
            <person name="Rohde M."/>
            <person name="Wiegand S."/>
            <person name="Jogler C."/>
        </authorList>
    </citation>
    <scope>NUCLEOTIDE SEQUENCE [LARGE SCALE GENOMIC DNA]</scope>
    <source>
        <strain evidence="3 4">NH11</strain>
    </source>
</reference>
<evidence type="ECO:0000313" key="3">
    <source>
        <dbReference type="EMBL" id="APZ96093.1"/>
    </source>
</evidence>
<dbReference type="Gene3D" id="3.40.640.10">
    <property type="entry name" value="Type I PLP-dependent aspartate aminotransferase-like (Major domain)"/>
    <property type="match status" value="1"/>
</dbReference>
<dbReference type="SUPFAM" id="SSF53383">
    <property type="entry name" value="PLP-dependent transferases"/>
    <property type="match status" value="1"/>
</dbReference>
<dbReference type="KEGG" id="fmr:Fuma_05761"/>
<sequence>MPHADHWNLDPSTTYLNHGSFGPSPIAVRKAREEWSARLERQPMRFFCQDMEAELHVAAEHLAKFLHTKAARLALVDNATVAMNIVAESVDLKPGDEVLLTDHEYGAVRNIWNHKSQQTGAKIITAQLPFPLDDEGIVTALENAISDNTKMIVISHVTSPTAAILPVKAICQLAKRYGILTAIDGPHAIAMLDVHLDDIGCDYYCASCHKWLCAPFGSGFLWAHPKHHGKIRCPITSWGGSIAGRPSCWQDRINWLGTRDPAPLLSIPAAIEFFSELGLDTFRQHAHKLICHARRELLAMDGIGPFCTSTEADVVSMCAVELPQPADWKPGYHGHPDPLQLELRDEHGIELPVAAWNGRRFLRVSAHLYNSQEDIDKLLNAVNQSRHLR</sequence>
<dbReference type="InterPro" id="IPR015424">
    <property type="entry name" value="PyrdxlP-dep_Trfase"/>
</dbReference>
<dbReference type="PANTHER" id="PTHR43092">
    <property type="entry name" value="L-CYSTEINE DESULFHYDRASE"/>
    <property type="match status" value="1"/>
</dbReference>
<dbReference type="InterPro" id="IPR015421">
    <property type="entry name" value="PyrdxlP-dep_Trfase_major"/>
</dbReference>
<dbReference type="InterPro" id="IPR000192">
    <property type="entry name" value="Aminotrans_V_dom"/>
</dbReference>
<keyword evidence="1" id="KW-0663">Pyridoxal phosphate</keyword>
<evidence type="ECO:0000256" key="1">
    <source>
        <dbReference type="ARBA" id="ARBA00022898"/>
    </source>
</evidence>
<dbReference type="GO" id="GO:0045439">
    <property type="term" value="F:isopenicillin-N epimerase activity"/>
    <property type="evidence" value="ECO:0007669"/>
    <property type="project" value="UniProtKB-EC"/>
</dbReference>
<gene>
    <name evidence="3" type="primary">cefD</name>
    <name evidence="3" type="ORF">Fuma_05761</name>
</gene>
<dbReference type="OrthoDB" id="250246at2"/>
<dbReference type="EMBL" id="CP017641">
    <property type="protein sequence ID" value="APZ96093.1"/>
    <property type="molecule type" value="Genomic_DNA"/>
</dbReference>